<keyword evidence="4" id="KW-1185">Reference proteome</keyword>
<dbReference type="EMBL" id="SWLB01000213">
    <property type="protein sequence ID" value="KAF3319734.1"/>
    <property type="molecule type" value="Genomic_DNA"/>
</dbReference>
<gene>
    <name evidence="3" type="ORF">FCM35_KLT21753</name>
</gene>
<evidence type="ECO:0000313" key="3">
    <source>
        <dbReference type="EMBL" id="KAF3319734.1"/>
    </source>
</evidence>
<feature type="compositionally biased region" description="Basic and acidic residues" evidence="1">
    <location>
        <begin position="101"/>
        <end position="111"/>
    </location>
</feature>
<evidence type="ECO:0000256" key="1">
    <source>
        <dbReference type="SAM" id="MobiDB-lite"/>
    </source>
</evidence>
<feature type="region of interest" description="Disordered" evidence="1">
    <location>
        <begin position="100"/>
        <end position="137"/>
    </location>
</feature>
<accession>A0A833QDK6</accession>
<feature type="chain" id="PRO_5032330819" evidence="2">
    <location>
        <begin position="26"/>
        <end position="137"/>
    </location>
</feature>
<evidence type="ECO:0000313" key="4">
    <source>
        <dbReference type="Proteomes" id="UP000623129"/>
    </source>
</evidence>
<keyword evidence="2" id="KW-0732">Signal</keyword>
<feature type="region of interest" description="Disordered" evidence="1">
    <location>
        <begin position="55"/>
        <end position="79"/>
    </location>
</feature>
<reference evidence="3" key="1">
    <citation type="submission" date="2020-01" db="EMBL/GenBank/DDBJ databases">
        <title>Genome sequence of Kobresia littledalei, the first chromosome-level genome in the family Cyperaceae.</title>
        <authorList>
            <person name="Qu G."/>
        </authorList>
    </citation>
    <scope>NUCLEOTIDE SEQUENCE</scope>
    <source>
        <strain evidence="3">C.B.Clarke</strain>
        <tissue evidence="3">Leaf</tissue>
    </source>
</reference>
<organism evidence="3 4">
    <name type="scientific">Carex littledalei</name>
    <dbReference type="NCBI Taxonomy" id="544730"/>
    <lineage>
        <taxon>Eukaryota</taxon>
        <taxon>Viridiplantae</taxon>
        <taxon>Streptophyta</taxon>
        <taxon>Embryophyta</taxon>
        <taxon>Tracheophyta</taxon>
        <taxon>Spermatophyta</taxon>
        <taxon>Magnoliopsida</taxon>
        <taxon>Liliopsida</taxon>
        <taxon>Poales</taxon>
        <taxon>Cyperaceae</taxon>
        <taxon>Cyperoideae</taxon>
        <taxon>Cariceae</taxon>
        <taxon>Carex</taxon>
        <taxon>Carex subgen. Euthyceras</taxon>
    </lineage>
</organism>
<dbReference type="Proteomes" id="UP000623129">
    <property type="component" value="Unassembled WGS sequence"/>
</dbReference>
<protein>
    <submittedName>
        <fullName evidence="3">Uncharacterized protein</fullName>
    </submittedName>
</protein>
<dbReference type="OrthoDB" id="689613at2759"/>
<comment type="caution">
    <text evidence="3">The sequence shown here is derived from an EMBL/GenBank/DDBJ whole genome shotgun (WGS) entry which is preliminary data.</text>
</comment>
<name>A0A833QDK6_9POAL</name>
<feature type="compositionally biased region" description="Polar residues" evidence="1">
    <location>
        <begin position="55"/>
        <end position="68"/>
    </location>
</feature>
<feature type="signal peptide" evidence="2">
    <location>
        <begin position="1"/>
        <end position="25"/>
    </location>
</feature>
<feature type="compositionally biased region" description="Basic and acidic residues" evidence="1">
    <location>
        <begin position="120"/>
        <end position="130"/>
    </location>
</feature>
<sequence length="137" mass="15520">MSFAASMSSILILLPTFLPVHFCRSLPVTHVSQKAMYLVPETVKGYVLQNTDDMSKSTLSKNEQSKYFTGSKDGSTEEYNQEEMKYRSIKGWRKLIVVSETKAKSNRESSHGGHNRKRGRGIDIDYDPPKTHPPSHN</sequence>
<evidence type="ECO:0000256" key="2">
    <source>
        <dbReference type="SAM" id="SignalP"/>
    </source>
</evidence>
<dbReference type="AlphaFoldDB" id="A0A833QDK6"/>
<proteinExistence type="predicted"/>